<dbReference type="GO" id="GO:0016787">
    <property type="term" value="F:hydrolase activity"/>
    <property type="evidence" value="ECO:0007669"/>
    <property type="project" value="UniProtKB-KW"/>
</dbReference>
<dbReference type="InterPro" id="IPR023214">
    <property type="entry name" value="HAD_sf"/>
</dbReference>
<dbReference type="Proteomes" id="UP000243525">
    <property type="component" value="Unassembled WGS sequence"/>
</dbReference>
<dbReference type="PANTHER" id="PTHR43316:SF8">
    <property type="entry name" value="HAD FAMILY HYDROLASE"/>
    <property type="match status" value="1"/>
</dbReference>
<accession>A0A2T5C6T2</accession>
<dbReference type="PANTHER" id="PTHR43316">
    <property type="entry name" value="HYDROLASE, HALOACID DELAHOGENASE-RELATED"/>
    <property type="match status" value="1"/>
</dbReference>
<sequence length="240" mass="28001">MDLTMSLNDLKVIAFDADDTLWENENFFRDAEKAFCKVMAEFEEPDKTMSALFRVEMQNMELYGYDIKAFTLSLIETALKVSQQQVRPEQIEAIIAIGKQMLQKDVILLDGIVDLLDKLYGKYRLVVATKGDLLDQERKLKKSGLLKYFHHIEIMTHKREENYRELLNHLDIPAEQLLMVGNSLKSDVLPVIELGGYAAHIPYYTTWIFEQMNPEDIQSDRFFELKQIHDVLDLFEKAEE</sequence>
<dbReference type="Pfam" id="PF00702">
    <property type="entry name" value="Hydrolase"/>
    <property type="match status" value="1"/>
</dbReference>
<proteinExistence type="predicted"/>
<dbReference type="SUPFAM" id="SSF56784">
    <property type="entry name" value="HAD-like"/>
    <property type="match status" value="1"/>
</dbReference>
<protein>
    <submittedName>
        <fullName evidence="2">Putative hydrolase of the HAD superfamily</fullName>
    </submittedName>
</protein>
<evidence type="ECO:0000256" key="1">
    <source>
        <dbReference type="ARBA" id="ARBA00022801"/>
    </source>
</evidence>
<dbReference type="InterPro" id="IPR051540">
    <property type="entry name" value="S-2-haloacid_dehalogenase"/>
</dbReference>
<dbReference type="EMBL" id="QAAD01000001">
    <property type="protein sequence ID" value="PTN10651.1"/>
    <property type="molecule type" value="Genomic_DNA"/>
</dbReference>
<organism evidence="2 3">
    <name type="scientific">Mangrovibacterium marinum</name>
    <dbReference type="NCBI Taxonomy" id="1639118"/>
    <lineage>
        <taxon>Bacteria</taxon>
        <taxon>Pseudomonadati</taxon>
        <taxon>Bacteroidota</taxon>
        <taxon>Bacteroidia</taxon>
        <taxon>Marinilabiliales</taxon>
        <taxon>Prolixibacteraceae</taxon>
        <taxon>Mangrovibacterium</taxon>
    </lineage>
</organism>
<name>A0A2T5C6T2_9BACT</name>
<dbReference type="AlphaFoldDB" id="A0A2T5C6T2"/>
<dbReference type="InterPro" id="IPR036412">
    <property type="entry name" value="HAD-like_sf"/>
</dbReference>
<reference evidence="2 3" key="1">
    <citation type="submission" date="2018-04" db="EMBL/GenBank/DDBJ databases">
        <title>Genomic Encyclopedia of Archaeal and Bacterial Type Strains, Phase II (KMG-II): from individual species to whole genera.</title>
        <authorList>
            <person name="Goeker M."/>
        </authorList>
    </citation>
    <scope>NUCLEOTIDE SEQUENCE [LARGE SCALE GENOMIC DNA]</scope>
    <source>
        <strain evidence="2 3">DSM 28823</strain>
    </source>
</reference>
<keyword evidence="1 2" id="KW-0378">Hydrolase</keyword>
<keyword evidence="3" id="KW-1185">Reference proteome</keyword>
<dbReference type="SFLD" id="SFLDS00003">
    <property type="entry name" value="Haloacid_Dehalogenase"/>
    <property type="match status" value="1"/>
</dbReference>
<gene>
    <name evidence="2" type="ORF">C8N47_101302</name>
</gene>
<evidence type="ECO:0000313" key="3">
    <source>
        <dbReference type="Proteomes" id="UP000243525"/>
    </source>
</evidence>
<dbReference type="Gene3D" id="3.40.50.1000">
    <property type="entry name" value="HAD superfamily/HAD-like"/>
    <property type="match status" value="1"/>
</dbReference>
<evidence type="ECO:0000313" key="2">
    <source>
        <dbReference type="EMBL" id="PTN10651.1"/>
    </source>
</evidence>
<comment type="caution">
    <text evidence="2">The sequence shown here is derived from an EMBL/GenBank/DDBJ whole genome shotgun (WGS) entry which is preliminary data.</text>
</comment>
<dbReference type="InterPro" id="IPR023198">
    <property type="entry name" value="PGP-like_dom2"/>
</dbReference>
<dbReference type="SFLD" id="SFLDG01129">
    <property type="entry name" value="C1.5:_HAD__Beta-PGM__Phosphata"/>
    <property type="match status" value="1"/>
</dbReference>
<dbReference type="Gene3D" id="1.10.150.240">
    <property type="entry name" value="Putative phosphatase, domain 2"/>
    <property type="match status" value="1"/>
</dbReference>